<evidence type="ECO:0000256" key="6">
    <source>
        <dbReference type="SAM" id="MobiDB-lite"/>
    </source>
</evidence>
<feature type="transmembrane region" description="Helical" evidence="7">
    <location>
        <begin position="297"/>
        <end position="326"/>
    </location>
</feature>
<evidence type="ECO:0000313" key="10">
    <source>
        <dbReference type="Proteomes" id="UP000029278"/>
    </source>
</evidence>
<feature type="transmembrane region" description="Helical" evidence="7">
    <location>
        <begin position="355"/>
        <end position="376"/>
    </location>
</feature>
<reference evidence="9 10" key="1">
    <citation type="submission" date="2014-04" db="EMBL/GenBank/DDBJ databases">
        <authorList>
            <person name="Bishop-Lilly K.A."/>
            <person name="Broomall S.M."/>
            <person name="Chain P.S."/>
            <person name="Chertkov O."/>
            <person name="Coyne S.R."/>
            <person name="Daligault H.E."/>
            <person name="Davenport K.W."/>
            <person name="Erkkila T."/>
            <person name="Frey K.G."/>
            <person name="Gibbons H.S."/>
            <person name="Gu W."/>
            <person name="Jaissle J."/>
            <person name="Johnson S.L."/>
            <person name="Koroleva G.I."/>
            <person name="Ladner J.T."/>
            <person name="Lo C.-C."/>
            <person name="Minogue T.D."/>
            <person name="Munk C."/>
            <person name="Palacios G.F."/>
            <person name="Redden C.L."/>
            <person name="Rosenzweig C.N."/>
            <person name="Scholz M.B."/>
            <person name="Teshima H."/>
            <person name="Xu Y."/>
        </authorList>
    </citation>
    <scope>NUCLEOTIDE SEQUENCE [LARGE SCALE GENOMIC DNA]</scope>
    <source>
        <strain evidence="9 10">8244</strain>
    </source>
</reference>
<feature type="transmembrane region" description="Helical" evidence="7">
    <location>
        <begin position="173"/>
        <end position="191"/>
    </location>
</feature>
<feature type="transmembrane region" description="Helical" evidence="7">
    <location>
        <begin position="383"/>
        <end position="402"/>
    </location>
</feature>
<dbReference type="InterPro" id="IPR011701">
    <property type="entry name" value="MFS"/>
</dbReference>
<organism evidence="9 10">
    <name type="scientific">Paenibacillus macerans</name>
    <name type="common">Bacillus macerans</name>
    <dbReference type="NCBI Taxonomy" id="44252"/>
    <lineage>
        <taxon>Bacteria</taxon>
        <taxon>Bacillati</taxon>
        <taxon>Bacillota</taxon>
        <taxon>Bacilli</taxon>
        <taxon>Bacillales</taxon>
        <taxon>Paenibacillaceae</taxon>
        <taxon>Paenibacillus</taxon>
    </lineage>
</organism>
<dbReference type="STRING" id="44252.DJ90_2848"/>
<feature type="transmembrane region" description="Helical" evidence="7">
    <location>
        <begin position="148"/>
        <end position="167"/>
    </location>
</feature>
<evidence type="ECO:0000313" key="9">
    <source>
        <dbReference type="EMBL" id="KFM93037.1"/>
    </source>
</evidence>
<evidence type="ECO:0000256" key="2">
    <source>
        <dbReference type="ARBA" id="ARBA00022448"/>
    </source>
</evidence>
<dbReference type="Proteomes" id="UP000029278">
    <property type="component" value="Unassembled WGS sequence"/>
</dbReference>
<dbReference type="EMBL" id="JMQA01000053">
    <property type="protein sequence ID" value="KFM93037.1"/>
    <property type="molecule type" value="Genomic_DNA"/>
</dbReference>
<feature type="transmembrane region" description="Helical" evidence="7">
    <location>
        <begin position="267"/>
        <end position="285"/>
    </location>
</feature>
<feature type="transmembrane region" description="Helical" evidence="7">
    <location>
        <begin position="222"/>
        <end position="247"/>
    </location>
</feature>
<dbReference type="GeneID" id="77008547"/>
<sequence length="442" mass="48007">MNTLTSREPSKQKKTIVAALANYIDAGSIVAGSAGLSLWVDYLGLNDSQIGLLGAMSANAISAAIGALIGGYLADKVGRKKIYTTSMVAYALGTLLIVFGVNFPMLLVGYIIAGIAVGADITASWTIIAENAPKEKRARHAGMAQVAWALGAVIVMLLSVLLGGMGLLGNRIVFAHLLVISLITLILRMRLPESEAWKSRQVHQKQGMIERKTYRHLFQRKFLRSILFLMGVYLVWNLAAGVMGFFMPYIYQKVGGVSATAANLLQMGYFTFTGLAVALIFMVFADKHRRKVYAFSALLAVAGWSLLLLPVDGIPILVLFIILMGINNGSGQQANYQLWSSELFPTSLRASAQGFMFFAVRITLGIWSVFVPMLLTDFGIREVAAILVVFVFISFLIGTLFAPSTSGKSLEEIQLELYGEPKPPLFSNKGSSADLVEPKNEF</sequence>
<feature type="transmembrane region" description="Helical" evidence="7">
    <location>
        <begin position="20"/>
        <end position="40"/>
    </location>
</feature>
<keyword evidence="5 7" id="KW-0472">Membrane</keyword>
<dbReference type="Pfam" id="PF07690">
    <property type="entry name" value="MFS_1"/>
    <property type="match status" value="1"/>
</dbReference>
<feature type="region of interest" description="Disordered" evidence="6">
    <location>
        <begin position="420"/>
        <end position="442"/>
    </location>
</feature>
<dbReference type="CDD" id="cd17316">
    <property type="entry name" value="MFS_SV2_like"/>
    <property type="match status" value="1"/>
</dbReference>
<dbReference type="PANTHER" id="PTHR23508:SF10">
    <property type="entry name" value="CARBOXYLIC ACID TRANSPORTER PROTEIN HOMOLOG"/>
    <property type="match status" value="1"/>
</dbReference>
<dbReference type="GO" id="GO:0046943">
    <property type="term" value="F:carboxylic acid transmembrane transporter activity"/>
    <property type="evidence" value="ECO:0007669"/>
    <property type="project" value="TreeGrafter"/>
</dbReference>
<dbReference type="PROSITE" id="PS50850">
    <property type="entry name" value="MFS"/>
    <property type="match status" value="1"/>
</dbReference>
<accession>A0A090Y5C8</accession>
<evidence type="ECO:0000256" key="7">
    <source>
        <dbReference type="SAM" id="Phobius"/>
    </source>
</evidence>
<dbReference type="InterPro" id="IPR020846">
    <property type="entry name" value="MFS_dom"/>
</dbReference>
<evidence type="ECO:0000256" key="4">
    <source>
        <dbReference type="ARBA" id="ARBA00022989"/>
    </source>
</evidence>
<keyword evidence="2" id="KW-0813">Transport</keyword>
<evidence type="ECO:0000256" key="3">
    <source>
        <dbReference type="ARBA" id="ARBA00022692"/>
    </source>
</evidence>
<dbReference type="HOGENOM" id="CLU_001265_46_6_9"/>
<feature type="transmembrane region" description="Helical" evidence="7">
    <location>
        <begin position="107"/>
        <end position="128"/>
    </location>
</feature>
<dbReference type="Gene3D" id="1.20.1250.20">
    <property type="entry name" value="MFS general substrate transporter like domains"/>
    <property type="match status" value="2"/>
</dbReference>
<dbReference type="InterPro" id="IPR005829">
    <property type="entry name" value="Sugar_transporter_CS"/>
</dbReference>
<dbReference type="GO" id="GO:0005886">
    <property type="term" value="C:plasma membrane"/>
    <property type="evidence" value="ECO:0007669"/>
    <property type="project" value="UniProtKB-SubCell"/>
</dbReference>
<feature type="transmembrane region" description="Helical" evidence="7">
    <location>
        <begin position="52"/>
        <end position="73"/>
    </location>
</feature>
<dbReference type="PANTHER" id="PTHR23508">
    <property type="entry name" value="CARBOXYLIC ACID TRANSPORTER PROTEIN HOMOLOG"/>
    <property type="match status" value="1"/>
</dbReference>
<comment type="subcellular location">
    <subcellularLocation>
        <location evidence="1">Cell membrane</location>
        <topology evidence="1">Multi-pass membrane protein</topology>
    </subcellularLocation>
</comment>
<dbReference type="PATRIC" id="fig|44252.3.peg.6155"/>
<feature type="transmembrane region" description="Helical" evidence="7">
    <location>
        <begin position="82"/>
        <end position="101"/>
    </location>
</feature>
<comment type="caution">
    <text evidence="9">The sequence shown here is derived from an EMBL/GenBank/DDBJ whole genome shotgun (WGS) entry which is preliminary data.</text>
</comment>
<dbReference type="PROSITE" id="PS00217">
    <property type="entry name" value="SUGAR_TRANSPORT_2"/>
    <property type="match status" value="1"/>
</dbReference>
<dbReference type="InterPro" id="IPR036259">
    <property type="entry name" value="MFS_trans_sf"/>
</dbReference>
<dbReference type="RefSeq" id="WP_036624494.1">
    <property type="nucleotide sequence ID" value="NZ_JAHAJO010000034.1"/>
</dbReference>
<evidence type="ECO:0000256" key="5">
    <source>
        <dbReference type="ARBA" id="ARBA00023136"/>
    </source>
</evidence>
<dbReference type="SUPFAM" id="SSF103473">
    <property type="entry name" value="MFS general substrate transporter"/>
    <property type="match status" value="1"/>
</dbReference>
<protein>
    <submittedName>
        <fullName evidence="9">Sugar (And other) transporter family protein</fullName>
    </submittedName>
</protein>
<feature type="domain" description="Major facilitator superfamily (MFS) profile" evidence="8">
    <location>
        <begin position="14"/>
        <end position="406"/>
    </location>
</feature>
<keyword evidence="10" id="KW-1185">Reference proteome</keyword>
<gene>
    <name evidence="9" type="ORF">DJ90_2848</name>
</gene>
<dbReference type="OrthoDB" id="9787026at2"/>
<keyword evidence="4 7" id="KW-1133">Transmembrane helix</keyword>
<keyword evidence="3 7" id="KW-0812">Transmembrane</keyword>
<dbReference type="PROSITE" id="PS00216">
    <property type="entry name" value="SUGAR_TRANSPORT_1"/>
    <property type="match status" value="1"/>
</dbReference>
<evidence type="ECO:0000256" key="1">
    <source>
        <dbReference type="ARBA" id="ARBA00004651"/>
    </source>
</evidence>
<name>A0A090Y5C8_PAEMA</name>
<proteinExistence type="predicted"/>
<evidence type="ECO:0000259" key="8">
    <source>
        <dbReference type="PROSITE" id="PS50850"/>
    </source>
</evidence>
<dbReference type="AlphaFoldDB" id="A0A090Y5C8"/>